<dbReference type="AlphaFoldDB" id="A0A2M7ARZ5"/>
<organism evidence="2 3">
    <name type="scientific">Candidatus Shapirobacteria bacterium CG06_land_8_20_14_3_00_40_12</name>
    <dbReference type="NCBI Taxonomy" id="1974881"/>
    <lineage>
        <taxon>Bacteria</taxon>
        <taxon>Candidatus Shapironibacteriota</taxon>
    </lineage>
</organism>
<protein>
    <recommendedName>
        <fullName evidence="1">NAD-dependent epimerase/dehydratase domain-containing protein</fullName>
    </recommendedName>
</protein>
<sequence length="255" mass="29849">MKSCVFMLKPKNRIVILGGSGMVGKALVKRLISKGYKVLAVARKDKNCCRGDVADIRFLNKILKKDDIIYYLVTENRSKNFRDYHKANVLGLKNLVEIDSEKKLKKIIYLSTIMVLGRNINKNSFYVRSKLEGLKYFKNNIKKNFYIIYPGVVINRNFRYRERGKGVWGAIKDYLGFNTQGGIRMMVGNRGRLIEMIYIDELIDMLEDYLTKNRPREKKAVTKSITAHDYVKMASSKTRFWPIRMPEWISKYFLN</sequence>
<evidence type="ECO:0000313" key="2">
    <source>
        <dbReference type="EMBL" id="PIU73370.1"/>
    </source>
</evidence>
<dbReference type="InterPro" id="IPR051783">
    <property type="entry name" value="NAD(P)-dependent_oxidoreduct"/>
</dbReference>
<proteinExistence type="predicted"/>
<dbReference type="GO" id="GO:0004029">
    <property type="term" value="F:aldehyde dehydrogenase (NAD+) activity"/>
    <property type="evidence" value="ECO:0007669"/>
    <property type="project" value="TreeGrafter"/>
</dbReference>
<dbReference type="EMBL" id="PEWA01000032">
    <property type="protein sequence ID" value="PIU73370.1"/>
    <property type="molecule type" value="Genomic_DNA"/>
</dbReference>
<dbReference type="Proteomes" id="UP000231407">
    <property type="component" value="Unassembled WGS sequence"/>
</dbReference>
<evidence type="ECO:0000259" key="1">
    <source>
        <dbReference type="Pfam" id="PF01370"/>
    </source>
</evidence>
<comment type="caution">
    <text evidence="2">The sequence shown here is derived from an EMBL/GenBank/DDBJ whole genome shotgun (WGS) entry which is preliminary data.</text>
</comment>
<dbReference type="Gene3D" id="3.40.50.720">
    <property type="entry name" value="NAD(P)-binding Rossmann-like Domain"/>
    <property type="match status" value="1"/>
</dbReference>
<dbReference type="PANTHER" id="PTHR48079:SF6">
    <property type="entry name" value="NAD(P)-BINDING DOMAIN-CONTAINING PROTEIN-RELATED"/>
    <property type="match status" value="1"/>
</dbReference>
<name>A0A2M7ARZ5_9BACT</name>
<accession>A0A2M7ARZ5</accession>
<dbReference type="InterPro" id="IPR036291">
    <property type="entry name" value="NAD(P)-bd_dom_sf"/>
</dbReference>
<dbReference type="Pfam" id="PF01370">
    <property type="entry name" value="Epimerase"/>
    <property type="match status" value="1"/>
</dbReference>
<dbReference type="SUPFAM" id="SSF51735">
    <property type="entry name" value="NAD(P)-binding Rossmann-fold domains"/>
    <property type="match status" value="1"/>
</dbReference>
<feature type="domain" description="NAD-dependent epimerase/dehydratase" evidence="1">
    <location>
        <begin position="14"/>
        <end position="136"/>
    </location>
</feature>
<dbReference type="GO" id="GO:0005737">
    <property type="term" value="C:cytoplasm"/>
    <property type="evidence" value="ECO:0007669"/>
    <property type="project" value="TreeGrafter"/>
</dbReference>
<gene>
    <name evidence="2" type="ORF">COS78_02615</name>
</gene>
<evidence type="ECO:0000313" key="3">
    <source>
        <dbReference type="Proteomes" id="UP000231407"/>
    </source>
</evidence>
<reference evidence="3" key="1">
    <citation type="submission" date="2017-09" db="EMBL/GenBank/DDBJ databases">
        <title>Depth-based differentiation of microbial function through sediment-hosted aquifers and enrichment of novel symbionts in the deep terrestrial subsurface.</title>
        <authorList>
            <person name="Probst A.J."/>
            <person name="Ladd B."/>
            <person name="Jarett J.K."/>
            <person name="Geller-Mcgrath D.E."/>
            <person name="Sieber C.M.K."/>
            <person name="Emerson J.B."/>
            <person name="Anantharaman K."/>
            <person name="Thomas B.C."/>
            <person name="Malmstrom R."/>
            <person name="Stieglmeier M."/>
            <person name="Klingl A."/>
            <person name="Woyke T."/>
            <person name="Ryan C.M."/>
            <person name="Banfield J.F."/>
        </authorList>
    </citation>
    <scope>NUCLEOTIDE SEQUENCE [LARGE SCALE GENOMIC DNA]</scope>
</reference>
<dbReference type="PANTHER" id="PTHR48079">
    <property type="entry name" value="PROTEIN YEEZ"/>
    <property type="match status" value="1"/>
</dbReference>
<dbReference type="InterPro" id="IPR001509">
    <property type="entry name" value="Epimerase_deHydtase"/>
</dbReference>